<accession>A0ABZ2CAB8</accession>
<dbReference type="SUPFAM" id="SSF46785">
    <property type="entry name" value="Winged helix' DNA-binding domain"/>
    <property type="match status" value="1"/>
</dbReference>
<name>A0ABZ2CAB8_9BACI</name>
<evidence type="ECO:0000313" key="2">
    <source>
        <dbReference type="Proteomes" id="UP001357223"/>
    </source>
</evidence>
<dbReference type="RefSeq" id="WP_338449610.1">
    <property type="nucleotide sequence ID" value="NZ_CP137640.1"/>
</dbReference>
<proteinExistence type="predicted"/>
<keyword evidence="2" id="KW-1185">Reference proteome</keyword>
<reference evidence="1 2" key="1">
    <citation type="submission" date="2023-10" db="EMBL/GenBank/DDBJ databases">
        <title>Niallia locisalis sp.nov. isolated from a salt pond sample.</title>
        <authorList>
            <person name="Li X.-J."/>
            <person name="Dong L."/>
        </authorList>
    </citation>
    <scope>NUCLEOTIDE SEQUENCE [LARGE SCALE GENOMIC DNA]</scope>
    <source>
        <strain evidence="1 2">DSM 29761</strain>
    </source>
</reference>
<dbReference type="Pfam" id="PF13730">
    <property type="entry name" value="HTH_36"/>
    <property type="match status" value="1"/>
</dbReference>
<gene>
    <name evidence="1" type="ORF">R4Z09_26120</name>
</gene>
<sequence>MEKLNYETIKHYQSFVTVEEMDKAVRGFLYKFKSSLSDGAVKVLHFLWTYSVKVVGVSFAKYDTMAEAVGLSRRTVIRAVNTLEELGFIKKIPTARMNGKQGVNLFVIQSFETIDSLLDQVSLQVVTRPVTPNKAENKQCSLRVIKKQNRIVVRETEVEELVGNMDVEEVCGSAAGCGETVERELCRGSKQTFDLKQGEEQQHSAREKLREDQTLGANPSIVCQSGVQLKSDEWHQFDPSFLPEYVNREFVKAAWPFFNAGDIYKLWGRIELAYRKVKLEAHLDDVMDVVLEDFKQVVFLYRAGKVRTSFEGYFYSVLYRSLWGVKVRECEQQWYERVIL</sequence>
<dbReference type="Gene3D" id="1.10.10.10">
    <property type="entry name" value="Winged helix-like DNA-binding domain superfamily/Winged helix DNA-binding domain"/>
    <property type="match status" value="1"/>
</dbReference>
<protein>
    <submittedName>
        <fullName evidence="1">Helix-turn-helix domain-containing protein</fullName>
    </submittedName>
</protein>
<dbReference type="Proteomes" id="UP001357223">
    <property type="component" value="Chromosome"/>
</dbReference>
<dbReference type="EMBL" id="CP137640">
    <property type="protein sequence ID" value="WVX80679.1"/>
    <property type="molecule type" value="Genomic_DNA"/>
</dbReference>
<dbReference type="InterPro" id="IPR036388">
    <property type="entry name" value="WH-like_DNA-bd_sf"/>
</dbReference>
<organism evidence="1 2">
    <name type="scientific">Niallia oryzisoli</name>
    <dbReference type="NCBI Taxonomy" id="1737571"/>
    <lineage>
        <taxon>Bacteria</taxon>
        <taxon>Bacillati</taxon>
        <taxon>Bacillota</taxon>
        <taxon>Bacilli</taxon>
        <taxon>Bacillales</taxon>
        <taxon>Bacillaceae</taxon>
        <taxon>Niallia</taxon>
    </lineage>
</organism>
<dbReference type="InterPro" id="IPR036390">
    <property type="entry name" value="WH_DNA-bd_sf"/>
</dbReference>
<evidence type="ECO:0000313" key="1">
    <source>
        <dbReference type="EMBL" id="WVX80679.1"/>
    </source>
</evidence>